<dbReference type="AlphaFoldDB" id="A0AAE0GI83"/>
<gene>
    <name evidence="3" type="ORF">CYMTET_13397</name>
</gene>
<dbReference type="Proteomes" id="UP001190700">
    <property type="component" value="Unassembled WGS sequence"/>
</dbReference>
<feature type="non-terminal residue" evidence="3">
    <location>
        <position position="189"/>
    </location>
</feature>
<proteinExistence type="predicted"/>
<dbReference type="GO" id="GO:0016491">
    <property type="term" value="F:oxidoreductase activity"/>
    <property type="evidence" value="ECO:0007669"/>
    <property type="project" value="UniProtKB-KW"/>
</dbReference>
<evidence type="ECO:0000256" key="1">
    <source>
        <dbReference type="ARBA" id="ARBA00023002"/>
    </source>
</evidence>
<dbReference type="SUPFAM" id="SSF51430">
    <property type="entry name" value="NAD(P)-linked oxidoreductase"/>
    <property type="match status" value="1"/>
</dbReference>
<dbReference type="InterPro" id="IPR036812">
    <property type="entry name" value="NAD(P)_OxRdtase_dom_sf"/>
</dbReference>
<dbReference type="PANTHER" id="PTHR43364">
    <property type="entry name" value="NADH-SPECIFIC METHYLGLYOXAL REDUCTASE-RELATED"/>
    <property type="match status" value="1"/>
</dbReference>
<dbReference type="InterPro" id="IPR050523">
    <property type="entry name" value="AKR_Detox_Biosynth"/>
</dbReference>
<dbReference type="Pfam" id="PF00248">
    <property type="entry name" value="Aldo_ket_red"/>
    <property type="match status" value="1"/>
</dbReference>
<dbReference type="InterPro" id="IPR023210">
    <property type="entry name" value="NADP_OxRdtase_dom"/>
</dbReference>
<evidence type="ECO:0000259" key="2">
    <source>
        <dbReference type="Pfam" id="PF00248"/>
    </source>
</evidence>
<evidence type="ECO:0000313" key="4">
    <source>
        <dbReference type="Proteomes" id="UP001190700"/>
    </source>
</evidence>
<organism evidence="3 4">
    <name type="scientific">Cymbomonas tetramitiformis</name>
    <dbReference type="NCBI Taxonomy" id="36881"/>
    <lineage>
        <taxon>Eukaryota</taxon>
        <taxon>Viridiplantae</taxon>
        <taxon>Chlorophyta</taxon>
        <taxon>Pyramimonadophyceae</taxon>
        <taxon>Pyramimonadales</taxon>
        <taxon>Pyramimonadaceae</taxon>
        <taxon>Cymbomonas</taxon>
    </lineage>
</organism>
<sequence>MISHGLMACYPWYHQNGIFHLDPQAHRFKPCVAAKRLGGRAATRLGGRAATPAQRARRERLCGVITSKFQFPWEVQESRGSAPKASSSRGPTNEIVRVVNGIRHKRLGGSDVVVSEVGLGTQRWGSADFNGPERDLCHDFMDRAILDGGVNFLDTAEQYPIPSDRARPEGLTEKIIGSWIAKDTSRRSK</sequence>
<keyword evidence="1" id="KW-0560">Oxidoreductase</keyword>
<comment type="caution">
    <text evidence="3">The sequence shown here is derived from an EMBL/GenBank/DDBJ whole genome shotgun (WGS) entry which is preliminary data.</text>
</comment>
<dbReference type="EMBL" id="LGRX02005327">
    <property type="protein sequence ID" value="KAK3278680.1"/>
    <property type="molecule type" value="Genomic_DNA"/>
</dbReference>
<protein>
    <recommendedName>
        <fullName evidence="2">NADP-dependent oxidoreductase domain-containing protein</fullName>
    </recommendedName>
</protein>
<reference evidence="3 4" key="1">
    <citation type="journal article" date="2015" name="Genome Biol. Evol.">
        <title>Comparative Genomics of a Bacterivorous Green Alga Reveals Evolutionary Causalities and Consequences of Phago-Mixotrophic Mode of Nutrition.</title>
        <authorList>
            <person name="Burns J.A."/>
            <person name="Paasch A."/>
            <person name="Narechania A."/>
            <person name="Kim E."/>
        </authorList>
    </citation>
    <scope>NUCLEOTIDE SEQUENCE [LARGE SCALE GENOMIC DNA]</scope>
    <source>
        <strain evidence="3 4">PLY_AMNH</strain>
    </source>
</reference>
<evidence type="ECO:0000313" key="3">
    <source>
        <dbReference type="EMBL" id="KAK3278680.1"/>
    </source>
</evidence>
<dbReference type="Gene3D" id="3.20.20.100">
    <property type="entry name" value="NADP-dependent oxidoreductase domain"/>
    <property type="match status" value="1"/>
</dbReference>
<feature type="domain" description="NADP-dependent oxidoreductase" evidence="2">
    <location>
        <begin position="117"/>
        <end position="187"/>
    </location>
</feature>
<keyword evidence="4" id="KW-1185">Reference proteome</keyword>
<name>A0AAE0GI83_9CHLO</name>
<accession>A0AAE0GI83</accession>
<dbReference type="PANTHER" id="PTHR43364:SF4">
    <property type="entry name" value="NAD(P)-LINKED OXIDOREDUCTASE SUPERFAMILY PROTEIN"/>
    <property type="match status" value="1"/>
</dbReference>